<feature type="domain" description="Transposase IS4-like" evidence="1">
    <location>
        <begin position="2"/>
        <end position="49"/>
    </location>
</feature>
<reference evidence="3" key="1">
    <citation type="submission" date="2016-10" db="EMBL/GenBank/DDBJ databases">
        <authorList>
            <person name="Varghese N."/>
            <person name="Submissions S."/>
        </authorList>
    </citation>
    <scope>NUCLEOTIDE SEQUENCE [LARGE SCALE GENOMIC DNA]</scope>
    <source>
        <strain evidence="3">ANC 5109</strain>
    </source>
</reference>
<dbReference type="STRING" id="595670.SAMN05421643_12437"/>
<dbReference type="GO" id="GO:0004803">
    <property type="term" value="F:transposase activity"/>
    <property type="evidence" value="ECO:0007669"/>
    <property type="project" value="InterPro"/>
</dbReference>
<dbReference type="Proteomes" id="UP000199035">
    <property type="component" value="Unassembled WGS sequence"/>
</dbReference>
<keyword evidence="3" id="KW-1185">Reference proteome</keyword>
<name>A0A1H3M8L9_9GAMM</name>
<dbReference type="GO" id="GO:0003677">
    <property type="term" value="F:DNA binding"/>
    <property type="evidence" value="ECO:0007669"/>
    <property type="project" value="InterPro"/>
</dbReference>
<dbReference type="InterPro" id="IPR002559">
    <property type="entry name" value="Transposase_11"/>
</dbReference>
<evidence type="ECO:0000259" key="1">
    <source>
        <dbReference type="Pfam" id="PF01609"/>
    </source>
</evidence>
<dbReference type="GO" id="GO:0006313">
    <property type="term" value="P:DNA transposition"/>
    <property type="evidence" value="ECO:0007669"/>
    <property type="project" value="InterPro"/>
</dbReference>
<dbReference type="EMBL" id="FNPK01000024">
    <property type="protein sequence ID" value="SDY73087.1"/>
    <property type="molecule type" value="Genomic_DNA"/>
</dbReference>
<sequence length="50" mass="5662">MLGDLLNQIPQDEQIDSVYTDGAYDTKQYRQVIADRQAHAVIPARKNAKC</sequence>
<dbReference type="Pfam" id="PF01609">
    <property type="entry name" value="DDE_Tnp_1"/>
    <property type="match status" value="1"/>
</dbReference>
<organism evidence="2 3">
    <name type="scientific">Acinetobacter kyonggiensis</name>
    <dbReference type="NCBI Taxonomy" id="595670"/>
    <lineage>
        <taxon>Bacteria</taxon>
        <taxon>Pseudomonadati</taxon>
        <taxon>Pseudomonadota</taxon>
        <taxon>Gammaproteobacteria</taxon>
        <taxon>Moraxellales</taxon>
        <taxon>Moraxellaceae</taxon>
        <taxon>Acinetobacter</taxon>
    </lineage>
</organism>
<evidence type="ECO:0000313" key="2">
    <source>
        <dbReference type="EMBL" id="SDY73087.1"/>
    </source>
</evidence>
<accession>A0A1H3M8L9</accession>
<protein>
    <submittedName>
        <fullName evidence="2">Transposase DDE domain-containing protein</fullName>
    </submittedName>
</protein>
<proteinExistence type="predicted"/>
<evidence type="ECO:0000313" key="3">
    <source>
        <dbReference type="Proteomes" id="UP000199035"/>
    </source>
</evidence>
<gene>
    <name evidence="2" type="ORF">SAMN05421643_12437</name>
</gene>
<dbReference type="AlphaFoldDB" id="A0A1H3M8L9"/>